<evidence type="ECO:0000256" key="3">
    <source>
        <dbReference type="PROSITE-ProRule" id="PRU00169"/>
    </source>
</evidence>
<dbReference type="SMART" id="SM00267">
    <property type="entry name" value="GGDEF"/>
    <property type="match status" value="1"/>
</dbReference>
<feature type="domain" description="Response regulatory" evidence="4">
    <location>
        <begin position="3"/>
        <end position="118"/>
    </location>
</feature>
<name>T2GF94_MEGG1</name>
<evidence type="ECO:0000259" key="4">
    <source>
        <dbReference type="PROSITE" id="PS50110"/>
    </source>
</evidence>
<dbReference type="PANTHER" id="PTHR45138">
    <property type="entry name" value="REGULATORY COMPONENTS OF SENSORY TRANSDUCTION SYSTEM"/>
    <property type="match status" value="1"/>
</dbReference>
<dbReference type="GO" id="GO:0052621">
    <property type="term" value="F:diguanylate cyclase activity"/>
    <property type="evidence" value="ECO:0007669"/>
    <property type="project" value="UniProtKB-EC"/>
</dbReference>
<dbReference type="EMBL" id="CP006585">
    <property type="protein sequence ID" value="AGW14968.1"/>
    <property type="molecule type" value="Genomic_DNA"/>
</dbReference>
<dbReference type="GO" id="GO:0000160">
    <property type="term" value="P:phosphorelay signal transduction system"/>
    <property type="evidence" value="ECO:0007669"/>
    <property type="project" value="InterPro"/>
</dbReference>
<feature type="domain" description="GGDEF" evidence="5">
    <location>
        <begin position="286"/>
        <end position="414"/>
    </location>
</feature>
<accession>T2GF94</accession>
<gene>
    <name evidence="6" type="ORF">DGI_3268</name>
</gene>
<proteinExistence type="predicted"/>
<feature type="modified residue" description="4-aspartylphosphate" evidence="3">
    <location>
        <position position="55"/>
    </location>
</feature>
<keyword evidence="3" id="KW-0597">Phosphoprotein</keyword>
<reference evidence="6 7" key="1">
    <citation type="journal article" date="2013" name="J. Bacteriol.">
        <title>Roles of HynAB and Ech, the only two hydrogenases found in the model sulfate reducer Desulfovibrio gigas.</title>
        <authorList>
            <person name="Morais-Silva F.O."/>
            <person name="Santos C.I."/>
            <person name="Rodrigues R."/>
            <person name="Pereira I.A."/>
            <person name="Rodrigues-Pousada C."/>
        </authorList>
    </citation>
    <scope>NUCLEOTIDE SEQUENCE [LARGE SCALE GENOMIC DNA]</scope>
    <source>
        <strain evidence="7">ATCC 19364 / DSM 1382 / NCIMB 9332 / VKM B-1759</strain>
    </source>
</reference>
<dbReference type="PATRIC" id="fig|1121448.10.peg.3221"/>
<dbReference type="Gene3D" id="3.40.50.2300">
    <property type="match status" value="2"/>
</dbReference>
<dbReference type="HOGENOM" id="CLU_000445_11_28_7"/>
<dbReference type="InterPro" id="IPR000160">
    <property type="entry name" value="GGDEF_dom"/>
</dbReference>
<organism evidence="6 7">
    <name type="scientific">Megalodesulfovibrio gigas (strain ATCC 19364 / DSM 1382 / NCIMB 9332 / VKM B-1759)</name>
    <name type="common">Desulfovibrio gigas</name>
    <dbReference type="NCBI Taxonomy" id="1121448"/>
    <lineage>
        <taxon>Bacteria</taxon>
        <taxon>Pseudomonadati</taxon>
        <taxon>Thermodesulfobacteriota</taxon>
        <taxon>Desulfovibrionia</taxon>
        <taxon>Desulfovibrionales</taxon>
        <taxon>Desulfovibrionaceae</taxon>
        <taxon>Megalodesulfovibrio</taxon>
    </lineage>
</organism>
<dbReference type="CDD" id="cd17544">
    <property type="entry name" value="REC_2_GGDEF"/>
    <property type="match status" value="1"/>
</dbReference>
<dbReference type="InterPro" id="IPR050469">
    <property type="entry name" value="Diguanylate_Cyclase"/>
</dbReference>
<dbReference type="Pfam" id="PF00072">
    <property type="entry name" value="Response_reg"/>
    <property type="match status" value="1"/>
</dbReference>
<reference evidence="7" key="2">
    <citation type="submission" date="2013-07" db="EMBL/GenBank/DDBJ databases">
        <authorList>
            <person name="Morais-Silva F.O."/>
            <person name="Rezende A.M."/>
            <person name="Pimentel C."/>
            <person name="Resende D.M."/>
            <person name="Santos C.I."/>
            <person name="Clemente C."/>
            <person name="de Oliveira L.M."/>
            <person name="da Silva S.M."/>
            <person name="Costa D.A."/>
            <person name="Varela-Raposo A."/>
            <person name="Horacio E.C.A."/>
            <person name="Matos M."/>
            <person name="Flores O."/>
            <person name="Ruiz J.C."/>
            <person name="Rodrigues-Pousada C."/>
        </authorList>
    </citation>
    <scope>NUCLEOTIDE SEQUENCE [LARGE SCALE GENOMIC DNA]</scope>
    <source>
        <strain evidence="7">ATCC 19364 / DSM 1382 / NCIMB 9332 / VKM B-1759</strain>
    </source>
</reference>
<dbReference type="PROSITE" id="PS50887">
    <property type="entry name" value="GGDEF"/>
    <property type="match status" value="1"/>
</dbReference>
<dbReference type="InterPro" id="IPR011006">
    <property type="entry name" value="CheY-like_superfamily"/>
</dbReference>
<dbReference type="STRING" id="1121448.DGI_3268"/>
<dbReference type="PANTHER" id="PTHR45138:SF9">
    <property type="entry name" value="DIGUANYLATE CYCLASE DGCM-RELATED"/>
    <property type="match status" value="1"/>
</dbReference>
<dbReference type="RefSeq" id="WP_021762067.1">
    <property type="nucleotide sequence ID" value="NC_022444.1"/>
</dbReference>
<dbReference type="Pfam" id="PF00990">
    <property type="entry name" value="GGDEF"/>
    <property type="match status" value="1"/>
</dbReference>
<evidence type="ECO:0000256" key="1">
    <source>
        <dbReference type="ARBA" id="ARBA00012528"/>
    </source>
</evidence>
<evidence type="ECO:0000313" key="6">
    <source>
        <dbReference type="EMBL" id="AGW14968.1"/>
    </source>
</evidence>
<dbReference type="FunFam" id="3.30.70.270:FF:000001">
    <property type="entry name" value="Diguanylate cyclase domain protein"/>
    <property type="match status" value="1"/>
</dbReference>
<dbReference type="Gene3D" id="3.30.70.270">
    <property type="match status" value="1"/>
</dbReference>
<dbReference type="KEGG" id="dgg:DGI_3268"/>
<dbReference type="SUPFAM" id="SSF55073">
    <property type="entry name" value="Nucleotide cyclase"/>
    <property type="match status" value="1"/>
</dbReference>
<protein>
    <recommendedName>
        <fullName evidence="1">diguanylate cyclase</fullName>
        <ecNumber evidence="1">2.7.7.65</ecNumber>
    </recommendedName>
</protein>
<dbReference type="AlphaFoldDB" id="T2GF94"/>
<dbReference type="SUPFAM" id="SSF52172">
    <property type="entry name" value="CheY-like"/>
    <property type="match status" value="2"/>
</dbReference>
<evidence type="ECO:0000259" key="5">
    <source>
        <dbReference type="PROSITE" id="PS50887"/>
    </source>
</evidence>
<dbReference type="eggNOG" id="COG3706">
    <property type="taxonomic scope" value="Bacteria"/>
</dbReference>
<dbReference type="OrthoDB" id="9778432at2"/>
<dbReference type="CDD" id="cd01949">
    <property type="entry name" value="GGDEF"/>
    <property type="match status" value="1"/>
</dbReference>
<feature type="domain" description="Response regulatory" evidence="4">
    <location>
        <begin position="126"/>
        <end position="243"/>
    </location>
</feature>
<evidence type="ECO:0000256" key="2">
    <source>
        <dbReference type="ARBA" id="ARBA00034247"/>
    </source>
</evidence>
<dbReference type="NCBIfam" id="TIGR00254">
    <property type="entry name" value="GGDEF"/>
    <property type="match status" value="1"/>
</dbReference>
<evidence type="ECO:0000313" key="7">
    <source>
        <dbReference type="Proteomes" id="UP000016587"/>
    </source>
</evidence>
<dbReference type="InterPro" id="IPR001789">
    <property type="entry name" value="Sig_transdc_resp-reg_receiver"/>
</dbReference>
<feature type="modified residue" description="4-aspartylphosphate" evidence="3">
    <location>
        <position position="176"/>
    </location>
</feature>
<keyword evidence="7" id="KW-1185">Reference proteome</keyword>
<comment type="catalytic activity">
    <reaction evidence="2">
        <text>2 GTP = 3',3'-c-di-GMP + 2 diphosphate</text>
        <dbReference type="Rhea" id="RHEA:24898"/>
        <dbReference type="ChEBI" id="CHEBI:33019"/>
        <dbReference type="ChEBI" id="CHEBI:37565"/>
        <dbReference type="ChEBI" id="CHEBI:58805"/>
        <dbReference type="EC" id="2.7.7.65"/>
    </reaction>
</comment>
<dbReference type="InterPro" id="IPR029787">
    <property type="entry name" value="Nucleotide_cyclase"/>
</dbReference>
<sequence length="414" mass="46364">MQPVLIVEDSNLFASLLAQRVQARLGLETERASDLHETKSRLESRPGGYFAALLDLNLPDAPNGEVVDLVTRHGVPSIIFTGSFNDEIRDIIWSKQIVDYVVKESPQTIEYIVDLLERLRRNQSIKALVVDDSRTARQLIGSLLRVHQFQVVEAPSAQAGLAMLEEHPDVKLLITDYNMPGMDGFEFTKAVRMKVPKNRLAIIGVSAHGGNVLSARFLKSGANDYLTKPFTSEELYCRVTHNVELLEHMETIQRLSDTDPLTGLFNRRYFFETSAKLLAQARRENLHCCVAMLDVDHFKKINDTFGHDGGDAVLKHLGNMLLRRFRQSDVVARMGGEEFCVFAASMEPDYAVEIFEQVRKTVETTPILVGKRMINCTLSIGLCRERLDSVDAMIKAADEKLYAAKAGGRNTVLG</sequence>
<dbReference type="SMART" id="SM00448">
    <property type="entry name" value="REC"/>
    <property type="match status" value="2"/>
</dbReference>
<dbReference type="InterPro" id="IPR043128">
    <property type="entry name" value="Rev_trsase/Diguanyl_cyclase"/>
</dbReference>
<dbReference type="Proteomes" id="UP000016587">
    <property type="component" value="Chromosome"/>
</dbReference>
<dbReference type="EC" id="2.7.7.65" evidence="1"/>
<dbReference type="PROSITE" id="PS50110">
    <property type="entry name" value="RESPONSE_REGULATORY"/>
    <property type="match status" value="2"/>
</dbReference>